<dbReference type="PANTHER" id="PTHR21601">
    <property type="entry name" value="SPA2 PROTEIN"/>
    <property type="match status" value="1"/>
</dbReference>
<protein>
    <recommendedName>
        <fullName evidence="3">GIT Spa2 homology (SHD) domain-containing protein</fullName>
    </recommendedName>
</protein>
<feature type="compositionally biased region" description="Basic and acidic residues" evidence="2">
    <location>
        <begin position="314"/>
        <end position="338"/>
    </location>
</feature>
<dbReference type="STRING" id="97359.A0A550CWS5"/>
<name>A0A550CWS5_9AGAR</name>
<feature type="compositionally biased region" description="Gly residues" evidence="2">
    <location>
        <begin position="525"/>
        <end position="534"/>
    </location>
</feature>
<evidence type="ECO:0000259" key="3">
    <source>
        <dbReference type="SMART" id="SM00555"/>
    </source>
</evidence>
<feature type="domain" description="GIT Spa2 homology (SHD)" evidence="3">
    <location>
        <begin position="122"/>
        <end position="152"/>
    </location>
</feature>
<feature type="compositionally biased region" description="Polar residues" evidence="2">
    <location>
        <begin position="1"/>
        <end position="24"/>
    </location>
</feature>
<evidence type="ECO:0000313" key="4">
    <source>
        <dbReference type="EMBL" id="TRM69234.1"/>
    </source>
</evidence>
<dbReference type="GO" id="GO:1902716">
    <property type="term" value="C:cell cortex of growing cell tip"/>
    <property type="evidence" value="ECO:0007669"/>
    <property type="project" value="TreeGrafter"/>
</dbReference>
<organism evidence="4 5">
    <name type="scientific">Schizophyllum amplum</name>
    <dbReference type="NCBI Taxonomy" id="97359"/>
    <lineage>
        <taxon>Eukaryota</taxon>
        <taxon>Fungi</taxon>
        <taxon>Dikarya</taxon>
        <taxon>Basidiomycota</taxon>
        <taxon>Agaricomycotina</taxon>
        <taxon>Agaricomycetes</taxon>
        <taxon>Agaricomycetidae</taxon>
        <taxon>Agaricales</taxon>
        <taxon>Schizophyllaceae</taxon>
        <taxon>Schizophyllum</taxon>
    </lineage>
</organism>
<comment type="caution">
    <text evidence="4">The sequence shown here is derived from an EMBL/GenBank/DDBJ whole genome shotgun (WGS) entry which is preliminary data.</text>
</comment>
<feature type="region of interest" description="Disordered" evidence="2">
    <location>
        <begin position="520"/>
        <end position="539"/>
    </location>
</feature>
<feature type="compositionally biased region" description="Basic and acidic residues" evidence="2">
    <location>
        <begin position="436"/>
        <end position="454"/>
    </location>
</feature>
<feature type="compositionally biased region" description="Basic and acidic residues" evidence="2">
    <location>
        <begin position="212"/>
        <end position="224"/>
    </location>
</feature>
<feature type="compositionally biased region" description="Basic and acidic residues" evidence="2">
    <location>
        <begin position="166"/>
        <end position="183"/>
    </location>
</feature>
<feature type="region of interest" description="Disordered" evidence="2">
    <location>
        <begin position="433"/>
        <end position="500"/>
    </location>
</feature>
<feature type="compositionally biased region" description="Basic and acidic residues" evidence="2">
    <location>
        <begin position="374"/>
        <end position="384"/>
    </location>
</feature>
<feature type="compositionally biased region" description="Low complexity" evidence="2">
    <location>
        <begin position="284"/>
        <end position="297"/>
    </location>
</feature>
<dbReference type="Proteomes" id="UP000320762">
    <property type="component" value="Unassembled WGS sequence"/>
</dbReference>
<dbReference type="OrthoDB" id="5588096at2759"/>
<feature type="compositionally biased region" description="Basic and acidic residues" evidence="2">
    <location>
        <begin position="193"/>
        <end position="202"/>
    </location>
</feature>
<dbReference type="GO" id="GO:0005826">
    <property type="term" value="C:actomyosin contractile ring"/>
    <property type="evidence" value="ECO:0007669"/>
    <property type="project" value="TreeGrafter"/>
</dbReference>
<evidence type="ECO:0000313" key="5">
    <source>
        <dbReference type="Proteomes" id="UP000320762"/>
    </source>
</evidence>
<feature type="region of interest" description="Disordered" evidence="2">
    <location>
        <begin position="149"/>
        <end position="413"/>
    </location>
</feature>
<gene>
    <name evidence="4" type="ORF">BD626DRAFT_473412</name>
</gene>
<evidence type="ECO:0000256" key="2">
    <source>
        <dbReference type="SAM" id="MobiDB-lite"/>
    </source>
</evidence>
<dbReference type="InterPro" id="IPR039892">
    <property type="entry name" value="Spa2/Sph1"/>
</dbReference>
<dbReference type="Pfam" id="PF23742">
    <property type="entry name" value="VBS_C3G9"/>
    <property type="match status" value="1"/>
</dbReference>
<evidence type="ECO:0000256" key="1">
    <source>
        <dbReference type="ARBA" id="ARBA00022737"/>
    </source>
</evidence>
<reference evidence="4 5" key="1">
    <citation type="journal article" date="2019" name="New Phytol.">
        <title>Comparative genomics reveals unique wood-decay strategies and fruiting body development in the Schizophyllaceae.</title>
        <authorList>
            <person name="Almasi E."/>
            <person name="Sahu N."/>
            <person name="Krizsan K."/>
            <person name="Balint B."/>
            <person name="Kovacs G.M."/>
            <person name="Kiss B."/>
            <person name="Cseklye J."/>
            <person name="Drula E."/>
            <person name="Henrissat B."/>
            <person name="Nagy I."/>
            <person name="Chovatia M."/>
            <person name="Adam C."/>
            <person name="LaButti K."/>
            <person name="Lipzen A."/>
            <person name="Riley R."/>
            <person name="Grigoriev I.V."/>
            <person name="Nagy L.G."/>
        </authorList>
    </citation>
    <scope>NUCLEOTIDE SEQUENCE [LARGE SCALE GENOMIC DNA]</scope>
    <source>
        <strain evidence="4 5">NL-1724</strain>
    </source>
</reference>
<sequence length="951" mass="105016">MRRSQSRAASPTPTAFSGISNYKTESYRPIGKDKNAPAVPQIDYRTVSKTHFDELSSYLAAYLARSSQDSRSTARQKLTRLTIQQFHELSTDVYDELVRRKSEKQVPFLPVREEFHPKRNQARQKLATLPTSRFEDLSSDVYYELARRYPEFKEDPTGKSSSHSDYPSRDFDPGSRASEDRPSDSGYGSGSRRPSEDRRRPSEANVSVSSRQSEDPYRGRRPSEEQGPPLSKSAMSHNYASSVASSRRRPSQDTTGRRSEDRGGADVIRRPSAMTNTSGTSDGASSTMQSATATSQMIIPTKSTIEEEYIEVPYAREARESGSTTIDDRDPSRERNDLLDEPDSASDYRGSASPAVGGLSGLSARLRDTDDDELDRRSGDEFFDKLAMGRASAQSDRSGGGRFAGRASVNEDGEKMKRDYEYRIATMQSQISTLQRDLDAAGARERRRGDDDGRAQQLEDQLEEMRRQSEEQAVRMRDMQEELESLREASRRERDRRDRDKLADDEELQILRDRCERLEEERELGGGGGGGGGADPDVVDQLRSDMEGLMAELEDLQRRNDELMTAKDSDLNVIRELDSQLKEYKRKYEQAKTELRSVKATSQLYTQAPKIDRSAEELPVTGDGGILDIHITAFLSSIDGLLTAGRSNAPTRVLSPMKAVVNAASAIIDDTRVFERRTPRERADVDPEALKALTERLEATLSNMVAAVKTHASSSGMSPVSLLDAAASHVSATVTELARTVLIRRATRQEQEQFATAAPPARNAFSPSLRSVEERSMHSRAGSTTSSSGRARMFNERRTTPSGHSSSDNTSSPPPIFDLPNGTGNVASDESATGAEDPWVELKPYLEAQTESIVYAIQSVLSGVRSPTPSPTLNENITQIITIVSSIVAVCNDNLPAASAAQGKEILRELGEHANKLSEVQALPEVTKESRQIMAKSSFAVANAMKGLMKL</sequence>
<feature type="compositionally biased region" description="Polar residues" evidence="2">
    <location>
        <begin position="822"/>
        <end position="831"/>
    </location>
</feature>
<feature type="region of interest" description="Disordered" evidence="2">
    <location>
        <begin position="1"/>
        <end position="37"/>
    </location>
</feature>
<feature type="compositionally biased region" description="Basic and acidic residues" evidence="2">
    <location>
        <begin position="255"/>
        <end position="269"/>
    </location>
</feature>
<keyword evidence="1" id="KW-0677">Repeat</keyword>
<dbReference type="InterPro" id="IPR013724">
    <property type="entry name" value="GIT_SHD"/>
</dbReference>
<accession>A0A550CWS5</accession>
<dbReference type="PANTHER" id="PTHR21601:SF0">
    <property type="entry name" value="PROTEIN SPA2-RELATED"/>
    <property type="match status" value="1"/>
</dbReference>
<feature type="compositionally biased region" description="Low complexity" evidence="2">
    <location>
        <begin position="779"/>
        <end position="792"/>
    </location>
</feature>
<keyword evidence="5" id="KW-1185">Reference proteome</keyword>
<dbReference type="InterPro" id="IPR022018">
    <property type="entry name" value="GIT1_C"/>
</dbReference>
<dbReference type="InterPro" id="IPR056439">
    <property type="entry name" value="VBS_C3G9"/>
</dbReference>
<feature type="compositionally biased region" description="Basic and acidic residues" evidence="2">
    <location>
        <begin position="463"/>
        <end position="500"/>
    </location>
</feature>
<feature type="region of interest" description="Disordered" evidence="2">
    <location>
        <begin position="752"/>
        <end position="835"/>
    </location>
</feature>
<dbReference type="Pfam" id="PF08518">
    <property type="entry name" value="GIT_SHD"/>
    <property type="match status" value="2"/>
</dbReference>
<dbReference type="EMBL" id="VDMD01000001">
    <property type="protein sequence ID" value="TRM69234.1"/>
    <property type="molecule type" value="Genomic_DNA"/>
</dbReference>
<feature type="compositionally biased region" description="Polar residues" evidence="2">
    <location>
        <begin position="800"/>
        <end position="811"/>
    </location>
</feature>
<dbReference type="Pfam" id="PF12205">
    <property type="entry name" value="GIT1_C"/>
    <property type="match status" value="1"/>
</dbReference>
<feature type="domain" description="GIT Spa2 homology (SHD)" evidence="3">
    <location>
        <begin position="74"/>
        <end position="104"/>
    </location>
</feature>
<dbReference type="SMART" id="SM00555">
    <property type="entry name" value="GIT"/>
    <property type="match status" value="2"/>
</dbReference>
<dbReference type="AlphaFoldDB" id="A0A550CWS5"/>
<feature type="compositionally biased region" description="Polar residues" evidence="2">
    <location>
        <begin position="273"/>
        <end position="283"/>
    </location>
</feature>
<dbReference type="GO" id="GO:0005078">
    <property type="term" value="F:MAP-kinase scaffold activity"/>
    <property type="evidence" value="ECO:0007669"/>
    <property type="project" value="TreeGrafter"/>
</dbReference>
<proteinExistence type="predicted"/>